<dbReference type="Pfam" id="PF07690">
    <property type="entry name" value="MFS_1"/>
    <property type="match status" value="1"/>
</dbReference>
<feature type="transmembrane region" description="Helical" evidence="4">
    <location>
        <begin position="191"/>
        <end position="210"/>
    </location>
</feature>
<evidence type="ECO:0000256" key="3">
    <source>
        <dbReference type="SAM" id="MobiDB-lite"/>
    </source>
</evidence>
<evidence type="ECO:0000256" key="2">
    <source>
        <dbReference type="SAM" id="Coils"/>
    </source>
</evidence>
<feature type="compositionally biased region" description="Low complexity" evidence="3">
    <location>
        <begin position="281"/>
        <end position="300"/>
    </location>
</feature>
<keyword evidence="2" id="KW-0175">Coiled coil</keyword>
<dbReference type="PANTHER" id="PTHR23534:SF1">
    <property type="entry name" value="MAJOR FACILITATOR SUPERFAMILY PROTEIN"/>
    <property type="match status" value="1"/>
</dbReference>
<dbReference type="InterPro" id="IPR020846">
    <property type="entry name" value="MFS_dom"/>
</dbReference>
<feature type="domain" description="Major facilitator superfamily (MFS) profile" evidence="5">
    <location>
        <begin position="368"/>
        <end position="566"/>
    </location>
</feature>
<feature type="transmembrane region" description="Helical" evidence="4">
    <location>
        <begin position="531"/>
        <end position="552"/>
    </location>
</feature>
<feature type="transmembrane region" description="Helical" evidence="4">
    <location>
        <begin position="130"/>
        <end position="148"/>
    </location>
</feature>
<feature type="compositionally biased region" description="Pro residues" evidence="3">
    <location>
        <begin position="335"/>
        <end position="352"/>
    </location>
</feature>
<keyword evidence="4" id="KW-1133">Transmembrane helix</keyword>
<protein>
    <recommendedName>
        <fullName evidence="5">Major facilitator superfamily (MFS) profile domain-containing protein</fullName>
    </recommendedName>
</protein>
<feature type="transmembrane region" description="Helical" evidence="4">
    <location>
        <begin position="414"/>
        <end position="433"/>
    </location>
</feature>
<feature type="transmembrane region" description="Helical" evidence="4">
    <location>
        <begin position="464"/>
        <end position="489"/>
    </location>
</feature>
<dbReference type="PANTHER" id="PTHR23534">
    <property type="entry name" value="MFS PERMEASE"/>
    <property type="match status" value="1"/>
</dbReference>
<feature type="transmembrane region" description="Helical" evidence="4">
    <location>
        <begin position="154"/>
        <end position="170"/>
    </location>
</feature>
<dbReference type="EMBL" id="JAEHOC010000003">
    <property type="protein sequence ID" value="KAG2443379.1"/>
    <property type="molecule type" value="Genomic_DNA"/>
</dbReference>
<keyword evidence="4" id="KW-0472">Membrane</keyword>
<keyword evidence="4" id="KW-0812">Transmembrane</keyword>
<evidence type="ECO:0000259" key="5">
    <source>
        <dbReference type="PROSITE" id="PS50850"/>
    </source>
</evidence>
<comment type="subcellular location">
    <subcellularLocation>
        <location evidence="1">Membrane</location>
        <topology evidence="1">Multi-pass membrane protein</topology>
    </subcellularLocation>
</comment>
<feature type="transmembrane region" description="Helical" evidence="4">
    <location>
        <begin position="369"/>
        <end position="394"/>
    </location>
</feature>
<feature type="transmembrane region" description="Helical" evidence="4">
    <location>
        <begin position="501"/>
        <end position="525"/>
    </location>
</feature>
<sequence>MSQGSSASARPAPALVAVTVATADSDDDGCAASAPGTSALKPLPPTPHTAAAAAQSSMSWRRRWLNILGLSMGWCLQVSIIFIQLSTSTLAARAYGGDAVSTLPAGIMMAAATLTATPGTLLMRSRGRRLVMLLPGLAAVVGAGLMALAANYQLLWLLVVGSIPLGVSFAQANNLRFAAIEFAPAGSEPQAMSLVVTGAVLAALAGPEIARHTRNAMEPAYVATYIYMTGLALLYVLLVCVLEFHRTAELMEEKAAAAAAAQKAKEEAEAAAAKGLHLQGVDSSLSRSSGSSTASGPSGDASKRQRSPAASSGAATPQAGPVAAVAIAMQKQPQLPQPPQPPRPQQPPPPQQPQAQQPQAQQPHRPLRALFLAAGYLVPAVTAAVAYGGMAGLMTASPLALKDSGYDFGQTTQVIQVHILCMFVPSLFTGHVVQLISARWTMALGAALQLGGNAVFYAGRSLDIYFAGNAVVGLGWNWAYVGASALVAGSYQPHEKFLAQGVLDCGVLLCTGIAVVLAGVLYAGIGWTSYISLFMGVNGFMLATDVWLLLRLELPKVAAAMKRGRA</sequence>
<dbReference type="SUPFAM" id="SSF103473">
    <property type="entry name" value="MFS general substrate transporter"/>
    <property type="match status" value="1"/>
</dbReference>
<evidence type="ECO:0000313" key="6">
    <source>
        <dbReference type="EMBL" id="KAG2443379.1"/>
    </source>
</evidence>
<feature type="transmembrane region" description="Helical" evidence="4">
    <location>
        <begin position="103"/>
        <end position="123"/>
    </location>
</feature>
<dbReference type="OrthoDB" id="6612291at2759"/>
<evidence type="ECO:0000256" key="4">
    <source>
        <dbReference type="SAM" id="Phobius"/>
    </source>
</evidence>
<dbReference type="GO" id="GO:0016020">
    <property type="term" value="C:membrane"/>
    <property type="evidence" value="ECO:0007669"/>
    <property type="project" value="UniProtKB-SubCell"/>
</dbReference>
<dbReference type="Proteomes" id="UP000650467">
    <property type="component" value="Unassembled WGS sequence"/>
</dbReference>
<keyword evidence="7" id="KW-1185">Reference proteome</keyword>
<feature type="region of interest" description="Disordered" evidence="3">
    <location>
        <begin position="281"/>
        <end position="316"/>
    </location>
</feature>
<evidence type="ECO:0000313" key="7">
    <source>
        <dbReference type="Proteomes" id="UP000650467"/>
    </source>
</evidence>
<dbReference type="InterPro" id="IPR036259">
    <property type="entry name" value="MFS_trans_sf"/>
</dbReference>
<feature type="coiled-coil region" evidence="2">
    <location>
        <begin position="247"/>
        <end position="274"/>
    </location>
</feature>
<dbReference type="GO" id="GO:0022857">
    <property type="term" value="F:transmembrane transporter activity"/>
    <property type="evidence" value="ECO:0007669"/>
    <property type="project" value="InterPro"/>
</dbReference>
<dbReference type="AlphaFoldDB" id="A0A835TDE8"/>
<dbReference type="InterPro" id="IPR011701">
    <property type="entry name" value="MFS"/>
</dbReference>
<proteinExistence type="predicted"/>
<feature type="transmembrane region" description="Helical" evidence="4">
    <location>
        <begin position="222"/>
        <end position="244"/>
    </location>
</feature>
<feature type="transmembrane region" description="Helical" evidence="4">
    <location>
        <begin position="440"/>
        <end position="458"/>
    </location>
</feature>
<dbReference type="PROSITE" id="PS50850">
    <property type="entry name" value="MFS"/>
    <property type="match status" value="1"/>
</dbReference>
<feature type="compositionally biased region" description="Low complexity" evidence="3">
    <location>
        <begin position="353"/>
        <end position="363"/>
    </location>
</feature>
<feature type="transmembrane region" description="Helical" evidence="4">
    <location>
        <begin position="64"/>
        <end position="83"/>
    </location>
</feature>
<gene>
    <name evidence="6" type="ORF">HXX76_001739</name>
</gene>
<name>A0A835TDE8_CHLIN</name>
<comment type="caution">
    <text evidence="6">The sequence shown here is derived from an EMBL/GenBank/DDBJ whole genome shotgun (WGS) entry which is preliminary data.</text>
</comment>
<evidence type="ECO:0000256" key="1">
    <source>
        <dbReference type="ARBA" id="ARBA00004141"/>
    </source>
</evidence>
<accession>A0A835TDE8</accession>
<organism evidence="6 7">
    <name type="scientific">Chlamydomonas incerta</name>
    <dbReference type="NCBI Taxonomy" id="51695"/>
    <lineage>
        <taxon>Eukaryota</taxon>
        <taxon>Viridiplantae</taxon>
        <taxon>Chlorophyta</taxon>
        <taxon>core chlorophytes</taxon>
        <taxon>Chlorophyceae</taxon>
        <taxon>CS clade</taxon>
        <taxon>Chlamydomonadales</taxon>
        <taxon>Chlamydomonadaceae</taxon>
        <taxon>Chlamydomonas</taxon>
    </lineage>
</organism>
<feature type="region of interest" description="Disordered" evidence="3">
    <location>
        <begin position="333"/>
        <end position="363"/>
    </location>
</feature>
<reference evidence="6" key="1">
    <citation type="journal article" date="2020" name="bioRxiv">
        <title>Comparative genomics of Chlamydomonas.</title>
        <authorList>
            <person name="Craig R.J."/>
            <person name="Hasan A.R."/>
            <person name="Ness R.W."/>
            <person name="Keightley P.D."/>
        </authorList>
    </citation>
    <scope>NUCLEOTIDE SEQUENCE</scope>
    <source>
        <strain evidence="6">SAG 7.73</strain>
    </source>
</reference>
<dbReference type="Gene3D" id="1.20.1250.20">
    <property type="entry name" value="MFS general substrate transporter like domains"/>
    <property type="match status" value="2"/>
</dbReference>